<evidence type="ECO:0000313" key="2">
    <source>
        <dbReference type="Proteomes" id="UP000268844"/>
    </source>
</evidence>
<evidence type="ECO:0000313" key="1">
    <source>
        <dbReference type="EMBL" id="VDS04232.1"/>
    </source>
</evidence>
<gene>
    <name evidence="1" type="ORF">DEVEQU_01365</name>
</gene>
<dbReference type="EMBL" id="UZWD01000021">
    <property type="protein sequence ID" value="VDS04232.1"/>
    <property type="molecule type" value="Genomic_DNA"/>
</dbReference>
<organism evidence="1 2">
    <name type="scientific">Devosia equisanguinis</name>
    <dbReference type="NCBI Taxonomy" id="2490941"/>
    <lineage>
        <taxon>Bacteria</taxon>
        <taxon>Pseudomonadati</taxon>
        <taxon>Pseudomonadota</taxon>
        <taxon>Alphaproteobacteria</taxon>
        <taxon>Hyphomicrobiales</taxon>
        <taxon>Devosiaceae</taxon>
        <taxon>Devosia</taxon>
    </lineage>
</organism>
<keyword evidence="2" id="KW-1185">Reference proteome</keyword>
<accession>A0A3S4CRF5</accession>
<protein>
    <submittedName>
        <fullName evidence="1">Uncharacterized protein</fullName>
    </submittedName>
</protein>
<proteinExistence type="predicted"/>
<name>A0A3S4CRF5_9HYPH</name>
<dbReference type="Proteomes" id="UP000268844">
    <property type="component" value="Unassembled WGS sequence"/>
</dbReference>
<dbReference type="AlphaFoldDB" id="A0A3S4CRF5"/>
<dbReference type="OrthoDB" id="2583792at2"/>
<reference evidence="1 2" key="1">
    <citation type="submission" date="2018-12" db="EMBL/GenBank/DDBJ databases">
        <authorList>
            <person name="Criscuolo A."/>
        </authorList>
    </citation>
    <scope>NUCLEOTIDE SEQUENCE [LARGE SCALE GENOMIC DNA]</scope>
    <source>
        <strain evidence="1">ACIP1116281</strain>
    </source>
</reference>
<dbReference type="RefSeq" id="WP_126149822.1">
    <property type="nucleotide sequence ID" value="NZ_JBHTMH010000002.1"/>
</dbReference>
<sequence length="207" mass="22836">MSRTNDKSGRLLLVHSHFGPAPDLFALAMERNDALLVRERDLSPHLFATARGLITTSHLDQVGFMQFSDALATFMARGGRWFFNGHIMRPFLAGLEPFLPIPRARRTDLTLTRLAEHPIFSGIEQSDLEENNGVAGFYGRGHNPMPQGARAINGIGPDRHPIDWEWTLPAGGKMFSHAGNDIGGMKGPNPNHAIVGPRIIAWTRGEL</sequence>